<evidence type="ECO:0000256" key="2">
    <source>
        <dbReference type="SAM" id="SignalP"/>
    </source>
</evidence>
<feature type="transmembrane region" description="Helical" evidence="1">
    <location>
        <begin position="37"/>
        <end position="59"/>
    </location>
</feature>
<name>A0AAD9IFN3_PROWI</name>
<comment type="caution">
    <text evidence="3">The sequence shown here is derived from an EMBL/GenBank/DDBJ whole genome shotgun (WGS) entry which is preliminary data.</text>
</comment>
<feature type="transmembrane region" description="Helical" evidence="1">
    <location>
        <begin position="71"/>
        <end position="92"/>
    </location>
</feature>
<dbReference type="Proteomes" id="UP001255856">
    <property type="component" value="Unassembled WGS sequence"/>
</dbReference>
<keyword evidence="1" id="KW-0812">Transmembrane</keyword>
<dbReference type="EMBL" id="JASFZW010000009">
    <property type="protein sequence ID" value="KAK2076691.1"/>
    <property type="molecule type" value="Genomic_DNA"/>
</dbReference>
<reference evidence="3" key="1">
    <citation type="submission" date="2021-01" db="EMBL/GenBank/DDBJ databases">
        <authorList>
            <person name="Eckstrom K.M.E."/>
        </authorList>
    </citation>
    <scope>NUCLEOTIDE SEQUENCE</scope>
    <source>
        <strain evidence="3">UVCC 0001</strain>
    </source>
</reference>
<evidence type="ECO:0000256" key="1">
    <source>
        <dbReference type="SAM" id="Phobius"/>
    </source>
</evidence>
<keyword evidence="2" id="KW-0732">Signal</keyword>
<feature type="chain" id="PRO_5042252011" evidence="2">
    <location>
        <begin position="22"/>
        <end position="179"/>
    </location>
</feature>
<keyword evidence="1" id="KW-0472">Membrane</keyword>
<organism evidence="3 4">
    <name type="scientific">Prototheca wickerhamii</name>
    <dbReference type="NCBI Taxonomy" id="3111"/>
    <lineage>
        <taxon>Eukaryota</taxon>
        <taxon>Viridiplantae</taxon>
        <taxon>Chlorophyta</taxon>
        <taxon>core chlorophytes</taxon>
        <taxon>Trebouxiophyceae</taxon>
        <taxon>Chlorellales</taxon>
        <taxon>Chlorellaceae</taxon>
        <taxon>Prototheca</taxon>
    </lineage>
</organism>
<keyword evidence="1" id="KW-1133">Transmembrane helix</keyword>
<protein>
    <submittedName>
        <fullName evidence="3">Uncharacterized protein</fullName>
    </submittedName>
</protein>
<feature type="signal peptide" evidence="2">
    <location>
        <begin position="1"/>
        <end position="21"/>
    </location>
</feature>
<keyword evidence="4" id="KW-1185">Reference proteome</keyword>
<evidence type="ECO:0000313" key="3">
    <source>
        <dbReference type="EMBL" id="KAK2076691.1"/>
    </source>
</evidence>
<feature type="transmembrane region" description="Helical" evidence="1">
    <location>
        <begin position="118"/>
        <end position="143"/>
    </location>
</feature>
<evidence type="ECO:0000313" key="4">
    <source>
        <dbReference type="Proteomes" id="UP001255856"/>
    </source>
</evidence>
<accession>A0AAD9IFN3</accession>
<dbReference type="AlphaFoldDB" id="A0AAD9IFN3"/>
<sequence length="179" mass="19116">MITNILFIIVALLTFANLTNVQWNADAGDLGAQLNGVLAACFMAPVLTAFLDLAGFLILAKKTYALSGTGVSYGGLAASYLWAAVFMMLTGIELTASKHWTSTFESTLVWDSNATSEYTAALILAFLCVGGYFAMFGMLLGCYKSLGRGTVTMDEVEDRIRTMPMSDLGSNPSYGVRGV</sequence>
<gene>
    <name evidence="3" type="ORF">QBZ16_005451</name>
</gene>
<proteinExistence type="predicted"/>